<dbReference type="RefSeq" id="WP_378246866.1">
    <property type="nucleotide sequence ID" value="NZ_JBHSKF010000004.1"/>
</dbReference>
<organism evidence="2 3">
    <name type="scientific">Actinokineospora guangxiensis</name>
    <dbReference type="NCBI Taxonomy" id="1490288"/>
    <lineage>
        <taxon>Bacteria</taxon>
        <taxon>Bacillati</taxon>
        <taxon>Actinomycetota</taxon>
        <taxon>Actinomycetes</taxon>
        <taxon>Pseudonocardiales</taxon>
        <taxon>Pseudonocardiaceae</taxon>
        <taxon>Actinokineospora</taxon>
    </lineage>
</organism>
<gene>
    <name evidence="2" type="ORF">ACFPM7_11495</name>
</gene>
<dbReference type="Pfam" id="PF00149">
    <property type="entry name" value="Metallophos"/>
    <property type="match status" value="1"/>
</dbReference>
<protein>
    <submittedName>
        <fullName evidence="2">Metallophosphoesterase</fullName>
    </submittedName>
</protein>
<evidence type="ECO:0000313" key="2">
    <source>
        <dbReference type="EMBL" id="MFC5287675.1"/>
    </source>
</evidence>
<dbReference type="InterPro" id="IPR029052">
    <property type="entry name" value="Metallo-depent_PP-like"/>
</dbReference>
<dbReference type="SUPFAM" id="SSF56300">
    <property type="entry name" value="Metallo-dependent phosphatases"/>
    <property type="match status" value="1"/>
</dbReference>
<name>A0ABW0EQ70_9PSEU</name>
<comment type="caution">
    <text evidence="2">The sequence shown here is derived from an EMBL/GenBank/DDBJ whole genome shotgun (WGS) entry which is preliminary data.</text>
</comment>
<accession>A0ABW0EQ70</accession>
<evidence type="ECO:0000313" key="3">
    <source>
        <dbReference type="Proteomes" id="UP001596157"/>
    </source>
</evidence>
<dbReference type="EMBL" id="JBHSKF010000004">
    <property type="protein sequence ID" value="MFC5287675.1"/>
    <property type="molecule type" value="Genomic_DNA"/>
</dbReference>
<feature type="domain" description="Calcineurin-like phosphoesterase" evidence="1">
    <location>
        <begin position="1"/>
        <end position="233"/>
    </location>
</feature>
<evidence type="ECO:0000259" key="1">
    <source>
        <dbReference type="Pfam" id="PF00149"/>
    </source>
</evidence>
<sequence>MRVHVVSDVHGNVEALKRAGDGADALVVLGDLVDFVDYHDHGGGIFGRIFGPELVGEFARLRRDGRPGEAGAYARTLWSGLADARERVREAVREQYEALFAALPAPTYATPGNVDLPEMWPDFARAGVQVIDGGVVEIGGLRFGFVGGAVLPAGLTPSRAGVFSAYLRAPEEYDAAVAALEPVDVLCSHAPPDLAELTYDAVARRAEIGSAGLVAKILADRPRWALYGHVHQPLCPRMRFAGTECANVGHFKRTETPYVLRW</sequence>
<dbReference type="InterPro" id="IPR004843">
    <property type="entry name" value="Calcineurin-like_PHP"/>
</dbReference>
<dbReference type="Proteomes" id="UP001596157">
    <property type="component" value="Unassembled WGS sequence"/>
</dbReference>
<keyword evidence="3" id="KW-1185">Reference proteome</keyword>
<reference evidence="3" key="1">
    <citation type="journal article" date="2019" name="Int. J. Syst. Evol. Microbiol.">
        <title>The Global Catalogue of Microorganisms (GCM) 10K type strain sequencing project: providing services to taxonomists for standard genome sequencing and annotation.</title>
        <authorList>
            <consortium name="The Broad Institute Genomics Platform"/>
            <consortium name="The Broad Institute Genome Sequencing Center for Infectious Disease"/>
            <person name="Wu L."/>
            <person name="Ma J."/>
        </authorList>
    </citation>
    <scope>NUCLEOTIDE SEQUENCE [LARGE SCALE GENOMIC DNA]</scope>
    <source>
        <strain evidence="3">CCUG 59778</strain>
    </source>
</reference>
<proteinExistence type="predicted"/>
<dbReference type="Gene3D" id="3.60.21.10">
    <property type="match status" value="1"/>
</dbReference>